<dbReference type="KEGG" id="fri:FraEuI1c_4283"/>
<dbReference type="STRING" id="298654.FraEuI1c_4283"/>
<evidence type="ECO:0000313" key="3">
    <source>
        <dbReference type="EMBL" id="ADP82282.1"/>
    </source>
</evidence>
<dbReference type="PANTHER" id="PTHR43798">
    <property type="entry name" value="MONOACYLGLYCEROL LIPASE"/>
    <property type="match status" value="1"/>
</dbReference>
<sequence length="310" mass="33693">MNPVEAGATSQPAHPELSAPPWQPAPASALPHEVRVDGVPIRYGVSGSGGRDVLLVHGYRAHHMWWYRLLPALEERWRVIRLDLSGHGDSGHRDRYDVDVWIAELLAVLDAAGSAQALLVGHSMGGRIATVAAAEHPDRFGGLVLLDSMLRPRGSTSLRTGTLPPGRQLVYPSRAAAAARFRLRPPQPRTPAEVIRPVAEYSVCRAANADGWTWKFDQRGIPPIDNDRVVDSLTHMPVPLWFVRAGRSLVVTDEVAAYARTALPAASTFITLPDADHHFVLDAADDCDRLLADLHGDLAASIRPHGRTAP</sequence>
<dbReference type="Gene3D" id="3.40.50.1820">
    <property type="entry name" value="alpha/beta hydrolase"/>
    <property type="match status" value="1"/>
</dbReference>
<name>E3JBX2_PSEI1</name>
<dbReference type="InterPro" id="IPR000073">
    <property type="entry name" value="AB_hydrolase_1"/>
</dbReference>
<dbReference type="AlphaFoldDB" id="E3JBX2"/>
<dbReference type="Proteomes" id="UP000002484">
    <property type="component" value="Chromosome"/>
</dbReference>
<dbReference type="InterPro" id="IPR029058">
    <property type="entry name" value="AB_hydrolase_fold"/>
</dbReference>
<dbReference type="GO" id="GO:0016787">
    <property type="term" value="F:hydrolase activity"/>
    <property type="evidence" value="ECO:0007669"/>
    <property type="project" value="UniProtKB-KW"/>
</dbReference>
<dbReference type="HOGENOM" id="CLU_020336_13_5_11"/>
<dbReference type="InParanoid" id="E3JBX2"/>
<dbReference type="Pfam" id="PF00561">
    <property type="entry name" value="Abhydrolase_1"/>
    <property type="match status" value="1"/>
</dbReference>
<reference evidence="3 4" key="1">
    <citation type="submission" date="2010-10" db="EMBL/GenBank/DDBJ databases">
        <title>Complete sequence of Frankia sp. EuI1c.</title>
        <authorList>
            <consortium name="US DOE Joint Genome Institute"/>
            <person name="Lucas S."/>
            <person name="Copeland A."/>
            <person name="Lapidus A."/>
            <person name="Cheng J.-F."/>
            <person name="Bruce D."/>
            <person name="Goodwin L."/>
            <person name="Pitluck S."/>
            <person name="Chertkov O."/>
            <person name="Detter J.C."/>
            <person name="Han C."/>
            <person name="Tapia R."/>
            <person name="Land M."/>
            <person name="Hauser L."/>
            <person name="Jeffries C."/>
            <person name="Kyrpides N."/>
            <person name="Ivanova N."/>
            <person name="Mikhailova N."/>
            <person name="Beauchemin N."/>
            <person name="Sen A."/>
            <person name="Sur S.A."/>
            <person name="Gtari M."/>
            <person name="Wall L."/>
            <person name="Tisa L."/>
            <person name="Woyke T."/>
        </authorList>
    </citation>
    <scope>NUCLEOTIDE SEQUENCE [LARGE SCALE GENOMIC DNA]</scope>
    <source>
        <strain evidence="4">DSM 45817 / CECT 9037 / EuI1c</strain>
    </source>
</reference>
<keyword evidence="4" id="KW-1185">Reference proteome</keyword>
<protein>
    <submittedName>
        <fullName evidence="3">Alpha/beta hydrolase fold protein</fullName>
    </submittedName>
</protein>
<dbReference type="PRINTS" id="PR00111">
    <property type="entry name" value="ABHYDROLASE"/>
</dbReference>
<proteinExistence type="predicted"/>
<accession>E3JBX2</accession>
<feature type="region of interest" description="Disordered" evidence="1">
    <location>
        <begin position="1"/>
        <end position="25"/>
    </location>
</feature>
<feature type="domain" description="AB hydrolase-1" evidence="2">
    <location>
        <begin position="53"/>
        <end position="154"/>
    </location>
</feature>
<evidence type="ECO:0000313" key="4">
    <source>
        <dbReference type="Proteomes" id="UP000002484"/>
    </source>
</evidence>
<organism evidence="3 4">
    <name type="scientific">Pseudofrankia inefficax (strain DSM 45817 / CECT 9037 / DDB 130130 / EuI1c)</name>
    <name type="common">Frankia inefficax</name>
    <dbReference type="NCBI Taxonomy" id="298654"/>
    <lineage>
        <taxon>Bacteria</taxon>
        <taxon>Bacillati</taxon>
        <taxon>Actinomycetota</taxon>
        <taxon>Actinomycetes</taxon>
        <taxon>Frankiales</taxon>
        <taxon>Frankiaceae</taxon>
        <taxon>Pseudofrankia</taxon>
    </lineage>
</organism>
<dbReference type="EMBL" id="CP002299">
    <property type="protein sequence ID" value="ADP82282.1"/>
    <property type="molecule type" value="Genomic_DNA"/>
</dbReference>
<evidence type="ECO:0000256" key="1">
    <source>
        <dbReference type="SAM" id="MobiDB-lite"/>
    </source>
</evidence>
<dbReference type="PANTHER" id="PTHR43798:SF33">
    <property type="entry name" value="HYDROLASE, PUTATIVE (AFU_ORTHOLOGUE AFUA_2G14860)-RELATED"/>
    <property type="match status" value="1"/>
</dbReference>
<evidence type="ECO:0000259" key="2">
    <source>
        <dbReference type="Pfam" id="PF00561"/>
    </source>
</evidence>
<dbReference type="InterPro" id="IPR050266">
    <property type="entry name" value="AB_hydrolase_sf"/>
</dbReference>
<dbReference type="OrthoDB" id="2987348at2"/>
<dbReference type="eggNOG" id="COG0596">
    <property type="taxonomic scope" value="Bacteria"/>
</dbReference>
<gene>
    <name evidence="3" type="ordered locus">FraEuI1c_4283</name>
</gene>
<dbReference type="RefSeq" id="WP_013425400.1">
    <property type="nucleotide sequence ID" value="NC_014666.1"/>
</dbReference>
<dbReference type="GO" id="GO:0016020">
    <property type="term" value="C:membrane"/>
    <property type="evidence" value="ECO:0007669"/>
    <property type="project" value="TreeGrafter"/>
</dbReference>
<dbReference type="SUPFAM" id="SSF53474">
    <property type="entry name" value="alpha/beta-Hydrolases"/>
    <property type="match status" value="1"/>
</dbReference>
<keyword evidence="3" id="KW-0378">Hydrolase</keyword>